<dbReference type="EMBL" id="JACJUD010000005">
    <property type="protein sequence ID" value="MBB2496676.1"/>
    <property type="molecule type" value="Genomic_DNA"/>
</dbReference>
<dbReference type="Proteomes" id="UP000542720">
    <property type="component" value="Unassembled WGS sequence"/>
</dbReference>
<sequence length="280" mass="30933">MNKIAAWGLASTLYGLSLSAQAIDLTPETMLDINLGLASDWRVGGLSLNMGGAPVYQGNATLVHKMSGLYVGAYGVSVDMDTQANREMGYYVGIGRPLSENTRFSLTYIRYEYPGDSWINFDELIGTLSYRQATLGVKYAWDLQTPKPIEDANKEIAAAHAAQAAGQIPPWVQLPGLIPERDPHRTIGWAEYDFYLPYATKLNVRYGHTWTPDENAWRSASGQTRSGYSDWGVALTKRVFDIEWKAAYIDTDLSKAECQNNFGPGGDCQATVVFSAMKNF</sequence>
<evidence type="ECO:0000313" key="2">
    <source>
        <dbReference type="EMBL" id="MBB2496676.1"/>
    </source>
</evidence>
<feature type="chain" id="PRO_5031121567" evidence="1">
    <location>
        <begin position="23"/>
        <end position="280"/>
    </location>
</feature>
<evidence type="ECO:0000256" key="1">
    <source>
        <dbReference type="SAM" id="SignalP"/>
    </source>
</evidence>
<name>A0A7W4LNZ4_9GAMM</name>
<feature type="signal peptide" evidence="1">
    <location>
        <begin position="1"/>
        <end position="22"/>
    </location>
</feature>
<accession>A0A7W4LNZ4</accession>
<evidence type="ECO:0000313" key="3">
    <source>
        <dbReference type="Proteomes" id="UP000542720"/>
    </source>
</evidence>
<dbReference type="InterPro" id="IPR010239">
    <property type="entry name" value="CHP02001"/>
</dbReference>
<comment type="caution">
    <text evidence="2">The sequence shown here is derived from an EMBL/GenBank/DDBJ whole genome shotgun (WGS) entry which is preliminary data.</text>
</comment>
<protein>
    <submittedName>
        <fullName evidence="2">Uncharacterized protein</fullName>
    </submittedName>
</protein>
<proteinExistence type="predicted"/>
<dbReference type="SUPFAM" id="SSF56935">
    <property type="entry name" value="Porins"/>
    <property type="match status" value="1"/>
</dbReference>
<dbReference type="RefSeq" id="WP_183090203.1">
    <property type="nucleotide sequence ID" value="NZ_JACJUD010000005.1"/>
</dbReference>
<dbReference type="AlphaFoldDB" id="A0A7W4LNZ4"/>
<gene>
    <name evidence="2" type="ORF">H3H51_16760</name>
</gene>
<keyword evidence="1" id="KW-0732">Signal</keyword>
<dbReference type="Pfam" id="PF09694">
    <property type="entry name" value="Gcw_chp"/>
    <property type="match status" value="1"/>
</dbReference>
<keyword evidence="3" id="KW-1185">Reference proteome</keyword>
<reference evidence="2 3" key="1">
    <citation type="submission" date="2020-08" db="EMBL/GenBank/DDBJ databases">
        <authorList>
            <person name="Kim C.M."/>
        </authorList>
    </citation>
    <scope>NUCLEOTIDE SEQUENCE [LARGE SCALE GENOMIC DNA]</scope>
    <source>
        <strain evidence="2 3">UL070</strain>
    </source>
</reference>
<dbReference type="NCBIfam" id="TIGR02001">
    <property type="entry name" value="gcw_chp"/>
    <property type="match status" value="1"/>
</dbReference>
<organism evidence="2 3">
    <name type="scientific">Aquipseudomonas ullengensis</name>
    <dbReference type="NCBI Taxonomy" id="2759166"/>
    <lineage>
        <taxon>Bacteria</taxon>
        <taxon>Pseudomonadati</taxon>
        <taxon>Pseudomonadota</taxon>
        <taxon>Gammaproteobacteria</taxon>
        <taxon>Pseudomonadales</taxon>
        <taxon>Pseudomonadaceae</taxon>
        <taxon>Aquipseudomonas</taxon>
    </lineage>
</organism>